<evidence type="ECO:0000313" key="3">
    <source>
        <dbReference type="Proteomes" id="UP000652219"/>
    </source>
</evidence>
<protein>
    <submittedName>
        <fullName evidence="2">Uncharacterized protein</fullName>
    </submittedName>
</protein>
<reference evidence="2 3" key="1">
    <citation type="journal article" date="2020" name="Phytopathology">
        <title>Genome Sequence Resources of Colletotrichum truncatum, C. plurivorum, C. musicola, and C. sojae: Four Species Pathogenic to Soybean (Glycine max).</title>
        <authorList>
            <person name="Rogerio F."/>
            <person name="Boufleur T.R."/>
            <person name="Ciampi-Guillardi M."/>
            <person name="Sukno S.A."/>
            <person name="Thon M.R."/>
            <person name="Massola Junior N.S."/>
            <person name="Baroncelli R."/>
        </authorList>
    </citation>
    <scope>NUCLEOTIDE SEQUENCE [LARGE SCALE GENOMIC DNA]</scope>
    <source>
        <strain evidence="2 3">LFN0009</strain>
    </source>
</reference>
<comment type="caution">
    <text evidence="2">The sequence shown here is derived from an EMBL/GenBank/DDBJ whole genome shotgun (WGS) entry which is preliminary data.</text>
</comment>
<evidence type="ECO:0000256" key="1">
    <source>
        <dbReference type="SAM" id="MobiDB-lite"/>
    </source>
</evidence>
<keyword evidence="3" id="KW-1185">Reference proteome</keyword>
<proteinExistence type="predicted"/>
<dbReference type="EMBL" id="WIGN01000195">
    <property type="protein sequence ID" value="KAF6804936.1"/>
    <property type="molecule type" value="Genomic_DNA"/>
</dbReference>
<sequence length="93" mass="9855">MKEGCIDRAIKSTGGPQVACEGTGSNVLARLAAVSGDENGTGYEDYYRNNPDPALIEHHEYHAPERWGGRHGDATGTTTAPTEEMLPLGEASP</sequence>
<gene>
    <name evidence="2" type="ORF">CSOJ01_09839</name>
</gene>
<dbReference type="AlphaFoldDB" id="A0A8H6J2S0"/>
<accession>A0A8H6J2S0</accession>
<dbReference type="Proteomes" id="UP000652219">
    <property type="component" value="Unassembled WGS sequence"/>
</dbReference>
<organism evidence="2 3">
    <name type="scientific">Colletotrichum sojae</name>
    <dbReference type="NCBI Taxonomy" id="2175907"/>
    <lineage>
        <taxon>Eukaryota</taxon>
        <taxon>Fungi</taxon>
        <taxon>Dikarya</taxon>
        <taxon>Ascomycota</taxon>
        <taxon>Pezizomycotina</taxon>
        <taxon>Sordariomycetes</taxon>
        <taxon>Hypocreomycetidae</taxon>
        <taxon>Glomerellales</taxon>
        <taxon>Glomerellaceae</taxon>
        <taxon>Colletotrichum</taxon>
        <taxon>Colletotrichum orchidearum species complex</taxon>
    </lineage>
</organism>
<name>A0A8H6J2S0_9PEZI</name>
<feature type="region of interest" description="Disordered" evidence="1">
    <location>
        <begin position="63"/>
        <end position="93"/>
    </location>
</feature>
<feature type="compositionally biased region" description="Basic and acidic residues" evidence="1">
    <location>
        <begin position="63"/>
        <end position="73"/>
    </location>
</feature>
<evidence type="ECO:0000313" key="2">
    <source>
        <dbReference type="EMBL" id="KAF6804936.1"/>
    </source>
</evidence>